<comment type="caution">
    <text evidence="3">The sequence shown here is derived from an EMBL/GenBank/DDBJ whole genome shotgun (WGS) entry which is preliminary data.</text>
</comment>
<dbReference type="CDD" id="cd00586">
    <property type="entry name" value="4HBT"/>
    <property type="match status" value="1"/>
</dbReference>
<evidence type="ECO:0000313" key="4">
    <source>
        <dbReference type="Proteomes" id="UP000233398"/>
    </source>
</evidence>
<comment type="similarity">
    <text evidence="1">Belongs to the 4-hydroxybenzoyl-CoA thioesterase family.</text>
</comment>
<dbReference type="SUPFAM" id="SSF54637">
    <property type="entry name" value="Thioesterase/thiol ester dehydrase-isomerase"/>
    <property type="match status" value="1"/>
</dbReference>
<dbReference type="AlphaFoldDB" id="A0A2N0VKM2"/>
<dbReference type="GO" id="GO:0047617">
    <property type="term" value="F:fatty acyl-CoA hydrolase activity"/>
    <property type="evidence" value="ECO:0007669"/>
    <property type="project" value="TreeGrafter"/>
</dbReference>
<accession>A0A2N0VKM2</accession>
<evidence type="ECO:0000313" key="3">
    <source>
        <dbReference type="EMBL" id="PKD44709.1"/>
    </source>
</evidence>
<dbReference type="PANTHER" id="PTHR31793">
    <property type="entry name" value="4-HYDROXYBENZOYL-COA THIOESTERASE FAMILY MEMBER"/>
    <property type="match status" value="1"/>
</dbReference>
<dbReference type="Gene3D" id="3.10.129.10">
    <property type="entry name" value="Hotdog Thioesterase"/>
    <property type="match status" value="1"/>
</dbReference>
<evidence type="ECO:0000256" key="2">
    <source>
        <dbReference type="ARBA" id="ARBA00022801"/>
    </source>
</evidence>
<dbReference type="InterPro" id="IPR029069">
    <property type="entry name" value="HotDog_dom_sf"/>
</dbReference>
<dbReference type="InterPro" id="IPR050563">
    <property type="entry name" value="4-hydroxybenzoyl-CoA_TE"/>
</dbReference>
<reference evidence="3 4" key="1">
    <citation type="submission" date="2017-11" db="EMBL/GenBank/DDBJ databases">
        <title>Rhodohalobacter 15182 sp. nov., isolated from a salt lake.</title>
        <authorList>
            <person name="Han S."/>
        </authorList>
    </citation>
    <scope>NUCLEOTIDE SEQUENCE [LARGE SCALE GENOMIC DNA]</scope>
    <source>
        <strain evidence="3 4">15182</strain>
    </source>
</reference>
<dbReference type="RefSeq" id="WP_101071998.1">
    <property type="nucleotide sequence ID" value="NZ_PISP01000001.1"/>
</dbReference>
<dbReference type="Proteomes" id="UP000233398">
    <property type="component" value="Unassembled WGS sequence"/>
</dbReference>
<dbReference type="EMBL" id="PISP01000001">
    <property type="protein sequence ID" value="PKD44709.1"/>
    <property type="molecule type" value="Genomic_DNA"/>
</dbReference>
<protein>
    <submittedName>
        <fullName evidence="3">Acyl-CoA thioesterase</fullName>
    </submittedName>
</protein>
<dbReference type="Pfam" id="PF13279">
    <property type="entry name" value="4HBT_2"/>
    <property type="match status" value="1"/>
</dbReference>
<keyword evidence="4" id="KW-1185">Reference proteome</keyword>
<proteinExistence type="inferred from homology"/>
<keyword evidence="2" id="KW-0378">Hydrolase</keyword>
<dbReference type="PANTHER" id="PTHR31793:SF27">
    <property type="entry name" value="NOVEL THIOESTERASE SUPERFAMILY DOMAIN AND SAPOSIN A-TYPE DOMAIN CONTAINING PROTEIN (0610012H03RIK)"/>
    <property type="match status" value="1"/>
</dbReference>
<gene>
    <name evidence="3" type="ORF">CWD77_04395</name>
</gene>
<organism evidence="3 4">
    <name type="scientific">Rhodohalobacter barkolensis</name>
    <dbReference type="NCBI Taxonomy" id="2053187"/>
    <lineage>
        <taxon>Bacteria</taxon>
        <taxon>Pseudomonadati</taxon>
        <taxon>Balneolota</taxon>
        <taxon>Balneolia</taxon>
        <taxon>Balneolales</taxon>
        <taxon>Balneolaceae</taxon>
        <taxon>Rhodohalobacter</taxon>
    </lineage>
</organism>
<evidence type="ECO:0000256" key="1">
    <source>
        <dbReference type="ARBA" id="ARBA00005953"/>
    </source>
</evidence>
<sequence>MLKPEYNPESFFHWTEIRVRFRDLDALNHVNNAVFNTYFEEARVQFIEEIPEFKSSVQSGFSFVLVHLELDYIKPILFKDTILVGSAVEEFGNSSIQGFQAIYSKHDHELKAVAKTTGVWFDLKKNRPARLPELKNQEKYIFKSSN</sequence>
<name>A0A2N0VKM2_9BACT</name>
<dbReference type="OrthoDB" id="9791529at2"/>